<name>A0A822YVW2_NELNU</name>
<dbReference type="EMBL" id="DUZY01000004">
    <property type="protein sequence ID" value="DAD36822.1"/>
    <property type="molecule type" value="Genomic_DNA"/>
</dbReference>
<organism evidence="1 2">
    <name type="scientific">Nelumbo nucifera</name>
    <name type="common">Sacred lotus</name>
    <dbReference type="NCBI Taxonomy" id="4432"/>
    <lineage>
        <taxon>Eukaryota</taxon>
        <taxon>Viridiplantae</taxon>
        <taxon>Streptophyta</taxon>
        <taxon>Embryophyta</taxon>
        <taxon>Tracheophyta</taxon>
        <taxon>Spermatophyta</taxon>
        <taxon>Magnoliopsida</taxon>
        <taxon>Proteales</taxon>
        <taxon>Nelumbonaceae</taxon>
        <taxon>Nelumbo</taxon>
    </lineage>
</organism>
<dbReference type="Proteomes" id="UP000607653">
    <property type="component" value="Unassembled WGS sequence"/>
</dbReference>
<reference evidence="1 2" key="1">
    <citation type="journal article" date="2020" name="Mol. Biol. Evol.">
        <title>Distinct Expression and Methylation Patterns for Genes with Different Fates following a Single Whole-Genome Duplication in Flowering Plants.</title>
        <authorList>
            <person name="Shi T."/>
            <person name="Rahmani R.S."/>
            <person name="Gugger P.F."/>
            <person name="Wang M."/>
            <person name="Li H."/>
            <person name="Zhang Y."/>
            <person name="Li Z."/>
            <person name="Wang Q."/>
            <person name="Van de Peer Y."/>
            <person name="Marchal K."/>
            <person name="Chen J."/>
        </authorList>
    </citation>
    <scope>NUCLEOTIDE SEQUENCE [LARGE SCALE GENOMIC DNA]</scope>
    <source>
        <tissue evidence="1">Leaf</tissue>
    </source>
</reference>
<gene>
    <name evidence="1" type="ORF">HUJ06_007463</name>
</gene>
<comment type="caution">
    <text evidence="1">The sequence shown here is derived from an EMBL/GenBank/DDBJ whole genome shotgun (WGS) entry which is preliminary data.</text>
</comment>
<evidence type="ECO:0000313" key="2">
    <source>
        <dbReference type="Proteomes" id="UP000607653"/>
    </source>
</evidence>
<evidence type="ECO:0000313" key="1">
    <source>
        <dbReference type="EMBL" id="DAD36822.1"/>
    </source>
</evidence>
<keyword evidence="2" id="KW-1185">Reference proteome</keyword>
<protein>
    <submittedName>
        <fullName evidence="1">Uncharacterized protein</fullName>
    </submittedName>
</protein>
<proteinExistence type="predicted"/>
<sequence length="91" mass="10191">MECSFLSNSLLSALFCEYEVENLRPDNKATPLDAFRFTESSSPACITAKMKGLMKGLRYFSQIFGIKAVLVKSFSVSELLISHYGVKLEQN</sequence>
<accession>A0A822YVW2</accession>
<dbReference type="AlphaFoldDB" id="A0A822YVW2"/>